<protein>
    <submittedName>
        <fullName evidence="7">OmpA family protein</fullName>
    </submittedName>
</protein>
<evidence type="ECO:0000256" key="1">
    <source>
        <dbReference type="ARBA" id="ARBA00004442"/>
    </source>
</evidence>
<dbReference type="AlphaFoldDB" id="A0A0E9N6L7"/>
<dbReference type="PRINTS" id="PR01021">
    <property type="entry name" value="OMPADOMAIN"/>
</dbReference>
<dbReference type="InterPro" id="IPR011990">
    <property type="entry name" value="TPR-like_helical_dom_sf"/>
</dbReference>
<dbReference type="EMBL" id="BBWV01000006">
    <property type="protein sequence ID" value="GAO45592.1"/>
    <property type="molecule type" value="Genomic_DNA"/>
</dbReference>
<dbReference type="Proteomes" id="UP000033121">
    <property type="component" value="Unassembled WGS sequence"/>
</dbReference>
<organism evidence="7 8">
    <name type="scientific">Flavihumibacter petaseus NBRC 106054</name>
    <dbReference type="NCBI Taxonomy" id="1220578"/>
    <lineage>
        <taxon>Bacteria</taxon>
        <taxon>Pseudomonadati</taxon>
        <taxon>Bacteroidota</taxon>
        <taxon>Chitinophagia</taxon>
        <taxon>Chitinophagales</taxon>
        <taxon>Chitinophagaceae</taxon>
        <taxon>Flavihumibacter</taxon>
    </lineage>
</organism>
<keyword evidence="3" id="KW-0998">Cell outer membrane</keyword>
<dbReference type="OrthoDB" id="9809364at2"/>
<evidence type="ECO:0000256" key="2">
    <source>
        <dbReference type="ARBA" id="ARBA00023136"/>
    </source>
</evidence>
<evidence type="ECO:0000259" key="6">
    <source>
        <dbReference type="PROSITE" id="PS51123"/>
    </source>
</evidence>
<dbReference type="Gene3D" id="1.25.40.10">
    <property type="entry name" value="Tetratricopeptide repeat domain"/>
    <property type="match status" value="1"/>
</dbReference>
<keyword evidence="8" id="KW-1185">Reference proteome</keyword>
<evidence type="ECO:0000313" key="7">
    <source>
        <dbReference type="EMBL" id="GAO45592.1"/>
    </source>
</evidence>
<dbReference type="InterPro" id="IPR036737">
    <property type="entry name" value="OmpA-like_sf"/>
</dbReference>
<reference evidence="7 8" key="1">
    <citation type="submission" date="2015-04" db="EMBL/GenBank/DDBJ databases">
        <title>Whole genome shotgun sequence of Flavihumibacter petaseus NBRC 106054.</title>
        <authorList>
            <person name="Miyazawa S."/>
            <person name="Hosoyama A."/>
            <person name="Hashimoto M."/>
            <person name="Noguchi M."/>
            <person name="Tsuchikane K."/>
            <person name="Ohji S."/>
            <person name="Yamazoe A."/>
            <person name="Ichikawa N."/>
            <person name="Kimura A."/>
            <person name="Fujita N."/>
        </authorList>
    </citation>
    <scope>NUCLEOTIDE SEQUENCE [LARGE SCALE GENOMIC DNA]</scope>
    <source>
        <strain evidence="7 8">NBRC 106054</strain>
    </source>
</reference>
<dbReference type="InterPro" id="IPR050330">
    <property type="entry name" value="Bact_OuterMem_StrucFunc"/>
</dbReference>
<dbReference type="InterPro" id="IPR011659">
    <property type="entry name" value="WD40"/>
</dbReference>
<dbReference type="Gene3D" id="3.30.1330.60">
    <property type="entry name" value="OmpA-like domain"/>
    <property type="match status" value="1"/>
</dbReference>
<dbReference type="CDD" id="cd07185">
    <property type="entry name" value="OmpA_C-like"/>
    <property type="match status" value="1"/>
</dbReference>
<dbReference type="Pfam" id="PF00691">
    <property type="entry name" value="OmpA"/>
    <property type="match status" value="1"/>
</dbReference>
<dbReference type="InterPro" id="IPR006665">
    <property type="entry name" value="OmpA-like"/>
</dbReference>
<dbReference type="PANTHER" id="PTHR30329:SF21">
    <property type="entry name" value="LIPOPROTEIN YIAD-RELATED"/>
    <property type="match status" value="1"/>
</dbReference>
<evidence type="ECO:0000256" key="4">
    <source>
        <dbReference type="PROSITE-ProRule" id="PRU00339"/>
    </source>
</evidence>
<keyword evidence="2 5" id="KW-0472">Membrane</keyword>
<gene>
    <name evidence="7" type="ORF">FPE01S_06_00830</name>
</gene>
<dbReference type="Gene3D" id="2.120.10.30">
    <property type="entry name" value="TolB, C-terminal domain"/>
    <property type="match status" value="1"/>
</dbReference>
<dbReference type="InterPro" id="IPR011042">
    <property type="entry name" value="6-blade_b-propeller_TolB-like"/>
</dbReference>
<dbReference type="PANTHER" id="PTHR30329">
    <property type="entry name" value="STATOR ELEMENT OF FLAGELLAR MOTOR COMPLEX"/>
    <property type="match status" value="1"/>
</dbReference>
<dbReference type="InterPro" id="IPR019734">
    <property type="entry name" value="TPR_rpt"/>
</dbReference>
<keyword evidence="4" id="KW-0802">TPR repeat</keyword>
<evidence type="ECO:0000256" key="3">
    <source>
        <dbReference type="ARBA" id="ARBA00023237"/>
    </source>
</evidence>
<feature type="repeat" description="TPR" evidence="4">
    <location>
        <begin position="66"/>
        <end position="99"/>
    </location>
</feature>
<name>A0A0E9N6L7_9BACT</name>
<dbReference type="Gene3D" id="2.60.40.1120">
    <property type="entry name" value="Carboxypeptidase-like, regulatory domain"/>
    <property type="match status" value="1"/>
</dbReference>
<dbReference type="STRING" id="1220578.FPE01S_06_00830"/>
<dbReference type="SUPFAM" id="SSF82171">
    <property type="entry name" value="DPP6 N-terminal domain-like"/>
    <property type="match status" value="1"/>
</dbReference>
<dbReference type="SMART" id="SM00028">
    <property type="entry name" value="TPR"/>
    <property type="match status" value="2"/>
</dbReference>
<dbReference type="SUPFAM" id="SSF103088">
    <property type="entry name" value="OmpA-like"/>
    <property type="match status" value="1"/>
</dbReference>
<dbReference type="SUPFAM" id="SSF49464">
    <property type="entry name" value="Carboxypeptidase regulatory domain-like"/>
    <property type="match status" value="1"/>
</dbReference>
<feature type="domain" description="OmpA-like" evidence="6">
    <location>
        <begin position="522"/>
        <end position="638"/>
    </location>
</feature>
<evidence type="ECO:0000256" key="5">
    <source>
        <dbReference type="PROSITE-ProRule" id="PRU00473"/>
    </source>
</evidence>
<comment type="subcellular location">
    <subcellularLocation>
        <location evidence="1">Cell outer membrane</location>
    </subcellularLocation>
</comment>
<dbReference type="Pfam" id="PF07676">
    <property type="entry name" value="PD40"/>
    <property type="match status" value="3"/>
</dbReference>
<evidence type="ECO:0000313" key="8">
    <source>
        <dbReference type="Proteomes" id="UP000033121"/>
    </source>
</evidence>
<comment type="caution">
    <text evidence="7">The sequence shown here is derived from an EMBL/GenBank/DDBJ whole genome shotgun (WGS) entry which is preliminary data.</text>
</comment>
<dbReference type="SUPFAM" id="SSF48452">
    <property type="entry name" value="TPR-like"/>
    <property type="match status" value="1"/>
</dbReference>
<dbReference type="InterPro" id="IPR008969">
    <property type="entry name" value="CarboxyPept-like_regulatory"/>
</dbReference>
<dbReference type="PROSITE" id="PS51123">
    <property type="entry name" value="OMPA_2"/>
    <property type="match status" value="1"/>
</dbReference>
<accession>A0A0E9N6L7</accession>
<proteinExistence type="predicted"/>
<dbReference type="GO" id="GO:0009279">
    <property type="term" value="C:cell outer membrane"/>
    <property type="evidence" value="ECO:0007669"/>
    <property type="project" value="UniProtKB-SubCell"/>
</dbReference>
<dbReference type="InterPro" id="IPR006664">
    <property type="entry name" value="OMP_bac"/>
</dbReference>
<dbReference type="PROSITE" id="PS50005">
    <property type="entry name" value="TPR"/>
    <property type="match status" value="1"/>
</dbReference>
<sequence length="638" mass="70629">MMKQFLLAIAALLFFFQGRTQGYQPDKLSPKAVKLYEKAIEAAQGGDFKQGIDLLKQSVQISPGYMDAWLSIAGMYGELKDYDNAIGNYEKARAIDTVYFGDYNLPYSINLAGKGRFQEALVAVNRFTMINDLNESSRKAAAYRIRSYKFALEMAALPAVSNYQFQPQNLGDSVNSAVSEYFPSLTIDNGQLIFTRRVDNFNEDFFETRQSAAGWSKAKGLTGAINSNLNEGAQTLSQDGHWLIFTGCNFPDGLGSCDLYISYLTDEGWSEPENLGDVINTEFWESAPSLSPDKKDLYFASRRLGGFGGSDLWVSHLQANGKWSEPENLGPEINTSGDESCPFIHADNQTLYFTSNGLQGYGGDDLFMARKGPKGSFSLPRNLGYPINTIENEGSLVVSADGAAAYYASDRADSKGGLDLYTFSLRNDIRPIKTLWIKGRVMDAQTKKGLPTSMELTDISTRQVISRVQTDETGNYLITLPVGRDYAFNVNRRGYLFYSENFSLSKKDPDSTYNIDIYLQPIVANATMVLKNIFFETNSTALGDASVVELGKLIQLLKENSTLQIQINGHTDNVGKAADNLKLSNGRAQAVVDYLIKNGIDAKRLRFQGFGATVPVADNNTEEGRSKNRRTELKVIAR</sequence>